<sequence length="135" mass="13616">MHALALTLAAVSVAINGLAFAISGLLNEPKVGACFGGAAALSLVALLVGYDDVTALAWTLMAATLTAIAALGVFAISLREGRGERTPDAERARQSSDDRSAAPEGAPKLNEGWAYLAFIVPAVVPAAASLAALLN</sequence>
<feature type="region of interest" description="Disordered" evidence="1">
    <location>
        <begin position="82"/>
        <end position="105"/>
    </location>
</feature>
<feature type="transmembrane region" description="Helical" evidence="2">
    <location>
        <begin position="57"/>
        <end position="78"/>
    </location>
</feature>
<keyword evidence="2" id="KW-0472">Membrane</keyword>
<dbReference type="AlphaFoldDB" id="A0A6I3KCB0"/>
<evidence type="ECO:0000256" key="1">
    <source>
        <dbReference type="SAM" id="MobiDB-lite"/>
    </source>
</evidence>
<name>A0A6I3KCB0_9HYPH</name>
<gene>
    <name evidence="3" type="ORF">GIW81_01760</name>
</gene>
<evidence type="ECO:0000313" key="3">
    <source>
        <dbReference type="EMBL" id="MTD93055.1"/>
    </source>
</evidence>
<proteinExistence type="predicted"/>
<feature type="compositionally biased region" description="Basic and acidic residues" evidence="1">
    <location>
        <begin position="82"/>
        <end position="101"/>
    </location>
</feature>
<comment type="caution">
    <text evidence="3">The sequence shown here is derived from an EMBL/GenBank/DDBJ whole genome shotgun (WGS) entry which is preliminary data.</text>
</comment>
<keyword evidence="2" id="KW-0812">Transmembrane</keyword>
<keyword evidence="4" id="KW-1185">Reference proteome</keyword>
<reference evidence="3 4" key="1">
    <citation type="submission" date="2019-11" db="EMBL/GenBank/DDBJ databases">
        <title>Identification of a novel strain.</title>
        <authorList>
            <person name="Xu Q."/>
            <person name="Wang G."/>
        </authorList>
    </citation>
    <scope>NUCLEOTIDE SEQUENCE [LARGE SCALE GENOMIC DNA]</scope>
    <source>
        <strain evidence="4">xq</strain>
    </source>
</reference>
<accession>A0A6I3KCB0</accession>
<feature type="transmembrane region" description="Helical" evidence="2">
    <location>
        <begin position="113"/>
        <end position="134"/>
    </location>
</feature>
<dbReference type="EMBL" id="WMBQ01000001">
    <property type="protein sequence ID" value="MTD93055.1"/>
    <property type="molecule type" value="Genomic_DNA"/>
</dbReference>
<feature type="transmembrane region" description="Helical" evidence="2">
    <location>
        <begin position="31"/>
        <end position="50"/>
    </location>
</feature>
<evidence type="ECO:0000256" key="2">
    <source>
        <dbReference type="SAM" id="Phobius"/>
    </source>
</evidence>
<evidence type="ECO:0000313" key="4">
    <source>
        <dbReference type="Proteomes" id="UP000440694"/>
    </source>
</evidence>
<protein>
    <submittedName>
        <fullName evidence="3">Uncharacterized protein</fullName>
    </submittedName>
</protein>
<dbReference type="RefSeq" id="WP_154737629.1">
    <property type="nucleotide sequence ID" value="NZ_WMBQ01000001.1"/>
</dbReference>
<organism evidence="3 4">
    <name type="scientific">Hyphomicrobium album</name>
    <dbReference type="NCBI Taxonomy" id="2665159"/>
    <lineage>
        <taxon>Bacteria</taxon>
        <taxon>Pseudomonadati</taxon>
        <taxon>Pseudomonadota</taxon>
        <taxon>Alphaproteobacteria</taxon>
        <taxon>Hyphomicrobiales</taxon>
        <taxon>Hyphomicrobiaceae</taxon>
        <taxon>Hyphomicrobium</taxon>
    </lineage>
</organism>
<keyword evidence="2" id="KW-1133">Transmembrane helix</keyword>
<dbReference type="Proteomes" id="UP000440694">
    <property type="component" value="Unassembled WGS sequence"/>
</dbReference>